<organism evidence="4 5">
    <name type="scientific">Flagellimonas sediminis</name>
    <dbReference type="NCBI Taxonomy" id="2696468"/>
    <lineage>
        <taxon>Bacteria</taxon>
        <taxon>Pseudomonadati</taxon>
        <taxon>Bacteroidota</taxon>
        <taxon>Flavobacteriia</taxon>
        <taxon>Flavobacteriales</taxon>
        <taxon>Flavobacteriaceae</taxon>
        <taxon>Flagellimonas</taxon>
    </lineage>
</organism>
<reference evidence="4 5" key="1">
    <citation type="submission" date="2020-01" db="EMBL/GenBank/DDBJ databases">
        <title>Muricauda sediminis sp.nov. 40Bstr401.</title>
        <authorList>
            <person name="Xue Z."/>
            <person name="Zhu S."/>
            <person name="Ren N."/>
            <person name="Chen T."/>
            <person name="Chen X."/>
            <person name="Chen J."/>
            <person name="Yang J."/>
        </authorList>
    </citation>
    <scope>NUCLEOTIDE SEQUENCE [LARGE SCALE GENOMIC DNA]</scope>
    <source>
        <strain evidence="4 5">40Bstr401</strain>
    </source>
</reference>
<evidence type="ECO:0000313" key="5">
    <source>
        <dbReference type="Proteomes" id="UP000468707"/>
    </source>
</evidence>
<dbReference type="AlphaFoldDB" id="A0A6I5KW42"/>
<dbReference type="Gene3D" id="2.130.10.10">
    <property type="entry name" value="YVTN repeat-like/Quinoprotein amine dehydrogenase"/>
    <property type="match status" value="2"/>
</dbReference>
<keyword evidence="2" id="KW-1133">Transmembrane helix</keyword>
<keyword evidence="5" id="KW-1185">Reference proteome</keyword>
<dbReference type="EMBL" id="JAAAMI010000006">
    <property type="protein sequence ID" value="NDV44205.1"/>
    <property type="molecule type" value="Genomic_DNA"/>
</dbReference>
<feature type="coiled-coil region" evidence="1">
    <location>
        <begin position="791"/>
        <end position="834"/>
    </location>
</feature>
<dbReference type="InterPro" id="IPR016032">
    <property type="entry name" value="Sig_transdc_resp-reg_C-effctor"/>
</dbReference>
<keyword evidence="2" id="KW-0472">Membrane</keyword>
<dbReference type="SUPFAM" id="SSF50998">
    <property type="entry name" value="Quinoprotein alcohol dehydrogenase-like"/>
    <property type="match status" value="1"/>
</dbReference>
<feature type="transmembrane region" description="Helical" evidence="2">
    <location>
        <begin position="12"/>
        <end position="30"/>
    </location>
</feature>
<sequence length="965" mass="111126">MRFCPITRSNNSQIAIYLLFFTIFSFSSQLKQSGLQQYILYILVIVTLGINAQELPPIQNYTAQQYSGEYQNWGISQSSSKNIFVANHTSLLEFDGSKWRSYHLPNSSIIRSVKVNGNKIYTGSYREFGFWAKDNAGKLNYASLSKRLKVPTAEDEEFWEILIMDNWVLFQSLDRIYIYDTQEDSFKIIEAPSTKAKLHLLNDRVFFQKAKQGLFTIENGTSVLVSADPVFSEQPIMGIYESDNGLLVATEDARFYKYNFDTPVPFPTEMDQFNVKVYSSIKLNDGSFVLGTISNGIYHLSPNGQLIRNINQAKGLNNNTVLSLFEDMDFNLWLGLDNGISVINLYSPFNEYLDKLGNLGLVYTALNYQDYLYLGTNQGLFYRKNNSQEGFRLIRDTEGQVWNLQLVDSTIFCGHNAGTFIVDGNQATLISDFPGTWGVRSLRHTKNLLLQGNYNGLSVLERKNGSWSLRNTIDGFTISSRFFEVDSLEIVVNHEQKGIYYLELDADLKRVEKLVNSPPISHSSNIFTFNDQLYYKCFTGIYTLGDQLNEVSLDTVLTKIVFGENERPISIVIPDVTTQKLWFFTENGIKYITQSPLSGKLKGTSIPIPYALRSNLGVSGFENISKIADNKYLIGSSNGFVSLNLDKVSSASYNIKMDAIFHGNYRDMSLKTSLDSIGEFKFSNNNLRFEYSVPEFDKYTEVRYQHILEGLYDDWSPWDETAEYTFNNLPFGEYTFKVRAMVGNNLTKNTATYQFAILRPWYLSNLAIAAYLGCVAILFVTVHRLYKRYYRKKQETLIKKSQKELARRELEEKQKIAQILNEKLQDEIEGKNRELAISTMSILKKNKFLSSIKSQLNHVQNKDKSIKSVIREIDRNINSEDDWKFFEDAFNNADKDFLRRIKSKHENLTHNDLRLCAYLRLNLSSKEIAPLLNISVKSVEMKRYRLRKKFDLPHQDNLIEYILNF</sequence>
<dbReference type="GO" id="GO:0006355">
    <property type="term" value="P:regulation of DNA-templated transcription"/>
    <property type="evidence" value="ECO:0007669"/>
    <property type="project" value="InterPro"/>
</dbReference>
<dbReference type="GO" id="GO:0003677">
    <property type="term" value="F:DNA binding"/>
    <property type="evidence" value="ECO:0007669"/>
    <property type="project" value="InterPro"/>
</dbReference>
<dbReference type="Gene3D" id="1.10.10.10">
    <property type="entry name" value="Winged helix-like DNA-binding domain superfamily/Winged helix DNA-binding domain"/>
    <property type="match status" value="1"/>
</dbReference>
<feature type="domain" description="Two component regulator three Y" evidence="3">
    <location>
        <begin position="696"/>
        <end position="757"/>
    </location>
</feature>
<dbReference type="InterPro" id="IPR011123">
    <property type="entry name" value="Y_Y_Y"/>
</dbReference>
<dbReference type="InterPro" id="IPR015943">
    <property type="entry name" value="WD40/YVTN_repeat-like_dom_sf"/>
</dbReference>
<evidence type="ECO:0000313" key="4">
    <source>
        <dbReference type="EMBL" id="NDV44205.1"/>
    </source>
</evidence>
<accession>A0A6I5KW42</accession>
<feature type="transmembrane region" description="Helical" evidence="2">
    <location>
        <begin position="761"/>
        <end position="782"/>
    </location>
</feature>
<comment type="caution">
    <text evidence="4">The sequence shown here is derived from an EMBL/GenBank/DDBJ whole genome shotgun (WGS) entry which is preliminary data.</text>
</comment>
<proteinExistence type="predicted"/>
<dbReference type="InterPro" id="IPR036388">
    <property type="entry name" value="WH-like_DNA-bd_sf"/>
</dbReference>
<evidence type="ECO:0000259" key="3">
    <source>
        <dbReference type="Pfam" id="PF07495"/>
    </source>
</evidence>
<dbReference type="Proteomes" id="UP000468707">
    <property type="component" value="Unassembled WGS sequence"/>
</dbReference>
<name>A0A6I5KW42_9FLAO</name>
<keyword evidence="1" id="KW-0175">Coiled coil</keyword>
<evidence type="ECO:0000256" key="1">
    <source>
        <dbReference type="SAM" id="Coils"/>
    </source>
</evidence>
<keyword evidence="2" id="KW-0812">Transmembrane</keyword>
<dbReference type="Gene3D" id="2.60.40.10">
    <property type="entry name" value="Immunoglobulins"/>
    <property type="match status" value="1"/>
</dbReference>
<evidence type="ECO:0000256" key="2">
    <source>
        <dbReference type="SAM" id="Phobius"/>
    </source>
</evidence>
<gene>
    <name evidence="4" type="ORF">GTK07_12790</name>
</gene>
<dbReference type="Pfam" id="PF07495">
    <property type="entry name" value="Y_Y_Y"/>
    <property type="match status" value="1"/>
</dbReference>
<dbReference type="InterPro" id="IPR013783">
    <property type="entry name" value="Ig-like_fold"/>
</dbReference>
<dbReference type="InterPro" id="IPR011047">
    <property type="entry name" value="Quinoprotein_ADH-like_sf"/>
</dbReference>
<dbReference type="SUPFAM" id="SSF46894">
    <property type="entry name" value="C-terminal effector domain of the bipartite response regulators"/>
    <property type="match status" value="1"/>
</dbReference>
<protein>
    <submittedName>
        <fullName evidence="4">Two component regulator three y domain-containing protein</fullName>
    </submittedName>
</protein>